<protein>
    <submittedName>
        <fullName evidence="5">RNA recognition motif containing protein</fullName>
    </submittedName>
</protein>
<keyword evidence="1 2" id="KW-0694">RNA-binding</keyword>
<feature type="region of interest" description="Disordered" evidence="3">
    <location>
        <begin position="239"/>
        <end position="356"/>
    </location>
</feature>
<dbReference type="InterPro" id="IPR000504">
    <property type="entry name" value="RRM_dom"/>
</dbReference>
<evidence type="ECO:0000313" key="5">
    <source>
        <dbReference type="EMBL" id="KAF9873419.1"/>
    </source>
</evidence>
<feature type="compositionally biased region" description="Polar residues" evidence="3">
    <location>
        <begin position="345"/>
        <end position="356"/>
    </location>
</feature>
<reference evidence="5" key="1">
    <citation type="submission" date="2020-03" db="EMBL/GenBank/DDBJ databases">
        <authorList>
            <person name="He L."/>
        </authorList>
    </citation>
    <scope>NUCLEOTIDE SEQUENCE</scope>
    <source>
        <strain evidence="5">CkLH20</strain>
    </source>
</reference>
<dbReference type="Proteomes" id="UP000781932">
    <property type="component" value="Unassembled WGS sequence"/>
</dbReference>
<dbReference type="InterPro" id="IPR012677">
    <property type="entry name" value="Nucleotide-bd_a/b_plait_sf"/>
</dbReference>
<feature type="compositionally biased region" description="Basic and acidic residues" evidence="3">
    <location>
        <begin position="92"/>
        <end position="102"/>
    </location>
</feature>
<proteinExistence type="predicted"/>
<dbReference type="SUPFAM" id="SSF54928">
    <property type="entry name" value="RNA-binding domain, RBD"/>
    <property type="match status" value="1"/>
</dbReference>
<dbReference type="PROSITE" id="PS50102">
    <property type="entry name" value="RRM"/>
    <property type="match status" value="2"/>
</dbReference>
<feature type="domain" description="RRM" evidence="4">
    <location>
        <begin position="148"/>
        <end position="234"/>
    </location>
</feature>
<comment type="caution">
    <text evidence="5">The sequence shown here is derived from an EMBL/GenBank/DDBJ whole genome shotgun (WGS) entry which is preliminary data.</text>
</comment>
<feature type="domain" description="RRM" evidence="4">
    <location>
        <begin position="14"/>
        <end position="93"/>
    </location>
</feature>
<dbReference type="GO" id="GO:0003723">
    <property type="term" value="F:RNA binding"/>
    <property type="evidence" value="ECO:0007669"/>
    <property type="project" value="UniProtKB-UniRule"/>
</dbReference>
<feature type="compositionally biased region" description="Low complexity" evidence="3">
    <location>
        <begin position="331"/>
        <end position="344"/>
    </location>
</feature>
<dbReference type="RefSeq" id="XP_038742880.1">
    <property type="nucleotide sequence ID" value="XM_038891947.1"/>
</dbReference>
<dbReference type="OrthoDB" id="272703at2759"/>
<evidence type="ECO:0000256" key="1">
    <source>
        <dbReference type="ARBA" id="ARBA00022884"/>
    </source>
</evidence>
<dbReference type="CDD" id="cd00590">
    <property type="entry name" value="RRM_SF"/>
    <property type="match status" value="1"/>
</dbReference>
<feature type="region of interest" description="Disordered" evidence="3">
    <location>
        <begin position="88"/>
        <end position="114"/>
    </location>
</feature>
<organism evidence="5 6">
    <name type="scientific">Colletotrichum karsti</name>
    <dbReference type="NCBI Taxonomy" id="1095194"/>
    <lineage>
        <taxon>Eukaryota</taxon>
        <taxon>Fungi</taxon>
        <taxon>Dikarya</taxon>
        <taxon>Ascomycota</taxon>
        <taxon>Pezizomycotina</taxon>
        <taxon>Sordariomycetes</taxon>
        <taxon>Hypocreomycetidae</taxon>
        <taxon>Glomerellales</taxon>
        <taxon>Glomerellaceae</taxon>
        <taxon>Colletotrichum</taxon>
        <taxon>Colletotrichum boninense species complex</taxon>
    </lineage>
</organism>
<evidence type="ECO:0000256" key="3">
    <source>
        <dbReference type="SAM" id="MobiDB-lite"/>
    </source>
</evidence>
<sequence>MVSLEQPAALVEGRRIYLGNLLYIVRPVEIEETLKGNDFGGFEKIHISVDPVSSRNPGYCFVDFIKRADAERALSSLNVEIRGRPVKVGPCEPKKPRERGWRSEPAPADQRWGNWTGQKEVGTRKGECAPYGQMSHFDEAFSTDGDGRRIRIGGLTKMIDQQYNQDEIRGLLAGFNPKAIGKRITAHESTRSVPGHHNYCFVDFETAEEAAAVIEALHGTPYEEGKLTVGAARPIPRSLQESSRWVNDQVPEKRDNARWRERPARQDDWSRESRPNPSRPQNSTRNEVEGGWPSASRTSTSDQRPSWTNVKSDQSPQSEHSTWRKFGSGASSSPSSKPDQPSKSLTSNNWRQRGPA</sequence>
<dbReference type="EMBL" id="JAATWM020000032">
    <property type="protein sequence ID" value="KAF9873419.1"/>
    <property type="molecule type" value="Genomic_DNA"/>
</dbReference>
<name>A0A9P6LEQ5_9PEZI</name>
<dbReference type="AlphaFoldDB" id="A0A9P6LEQ5"/>
<feature type="compositionally biased region" description="Basic and acidic residues" evidence="3">
    <location>
        <begin position="250"/>
        <end position="274"/>
    </location>
</feature>
<feature type="compositionally biased region" description="Polar residues" evidence="3">
    <location>
        <begin position="275"/>
        <end position="285"/>
    </location>
</feature>
<evidence type="ECO:0000313" key="6">
    <source>
        <dbReference type="Proteomes" id="UP000781932"/>
    </source>
</evidence>
<dbReference type="PANTHER" id="PTHR21245">
    <property type="entry name" value="HETEROGENEOUS NUCLEAR RIBONUCLEOPROTEIN"/>
    <property type="match status" value="1"/>
</dbReference>
<accession>A0A9P6LEQ5</accession>
<keyword evidence="6" id="KW-1185">Reference proteome</keyword>
<dbReference type="Gene3D" id="3.30.70.330">
    <property type="match status" value="2"/>
</dbReference>
<evidence type="ECO:0000256" key="2">
    <source>
        <dbReference type="PROSITE-ProRule" id="PRU00176"/>
    </source>
</evidence>
<dbReference type="Pfam" id="PF00076">
    <property type="entry name" value="RRM_1"/>
    <property type="match status" value="2"/>
</dbReference>
<dbReference type="SMART" id="SM00360">
    <property type="entry name" value="RRM"/>
    <property type="match status" value="2"/>
</dbReference>
<gene>
    <name evidence="5" type="ORF">CkaCkLH20_09232</name>
</gene>
<feature type="compositionally biased region" description="Polar residues" evidence="3">
    <location>
        <begin position="295"/>
        <end position="320"/>
    </location>
</feature>
<dbReference type="InterPro" id="IPR035979">
    <property type="entry name" value="RBD_domain_sf"/>
</dbReference>
<dbReference type="GeneID" id="62165021"/>
<evidence type="ECO:0000259" key="4">
    <source>
        <dbReference type="PROSITE" id="PS50102"/>
    </source>
</evidence>
<reference evidence="5" key="2">
    <citation type="submission" date="2020-11" db="EMBL/GenBank/DDBJ databases">
        <title>Whole genome sequencing of Colletotrichum sp.</title>
        <authorList>
            <person name="Li H."/>
        </authorList>
    </citation>
    <scope>NUCLEOTIDE SEQUENCE</scope>
    <source>
        <strain evidence="5">CkLH20</strain>
    </source>
</reference>